<dbReference type="Proteomes" id="UP000001037">
    <property type="component" value="Chromosome"/>
</dbReference>
<accession>G0EG32</accession>
<evidence type="ECO:0000256" key="1">
    <source>
        <dbReference type="ARBA" id="ARBA00004141"/>
    </source>
</evidence>
<evidence type="ECO:0000313" key="5">
    <source>
        <dbReference type="Proteomes" id="UP000001037"/>
    </source>
</evidence>
<keyword evidence="4" id="KW-0378">Hydrolase</keyword>
<dbReference type="GO" id="GO:0030163">
    <property type="term" value="P:protein catabolic process"/>
    <property type="evidence" value="ECO:0007669"/>
    <property type="project" value="InterPro"/>
</dbReference>
<keyword evidence="2" id="KW-0472">Membrane</keyword>
<dbReference type="GO" id="GO:0006508">
    <property type="term" value="P:proteolysis"/>
    <property type="evidence" value="ECO:0007669"/>
    <property type="project" value="UniProtKB-KW"/>
</dbReference>
<sequence>MLVFLIIAQPLVAAETVRVIGVQTLYVPGVYFAPNGTMIGLPSVLRVEGLYPGSGRVYFSTQPLTEVDTQAAARIAALIASIYAGADPLSVDWLVSLTSESPVVGGPSASAATALAMYAVLTGRRIPENVSLTGMIGVDGSIGPVGGIPEKLRAMARVGVKTFFIPSGEEISYEIRRVVEKHGGMVIERVEKVPVNVTALGEELGVRVVPVASFAQLIEEVFGVKPPRVKLTLPSELRDYLMRVALRYMSEAEGNASKAESLYQQLQKSLGGGLDQWVESRLNQSRELLDEARRALQQHAYYVAASRAFAAAIQARQALEVLKLVQLHVEEGVGVLPAARQILDELLNDTESILESVNRTLTALTESRDVNALQVAVGVFERVRLAADAVERSRVLYKNRDVIGALSEAVYAYYRARSAEDWAQTYNLLGRGPAYDTERLRETLSTFTGFAEMLVTYLEKLGVSNEYLAAAQGALNELYAAAEKGLPYELRLPIAIDAITYATLAVHAEYNTAARLYNASRETALYAYAVIASRGVKPILAASYVEAGDETHEPLAKLSYYTRASTILLVLYTLLATGRAPPAIESGEAPETPCACTGTPSTSTVVTSVQGGTVTISKIFTVTKTVTETKTVYTIARLENPETRAMIEALTAGLILGVAAGIIVSIARGRR</sequence>
<dbReference type="EMBL" id="CP002838">
    <property type="protein sequence ID" value="AEM38280.1"/>
    <property type="molecule type" value="Genomic_DNA"/>
</dbReference>
<gene>
    <name evidence="4" type="ordered locus">Pyrfu_0409</name>
</gene>
<proteinExistence type="predicted"/>
<evidence type="ECO:0000256" key="2">
    <source>
        <dbReference type="SAM" id="Phobius"/>
    </source>
</evidence>
<dbReference type="InterPro" id="IPR020568">
    <property type="entry name" value="Ribosomal_Su5_D2-typ_SF"/>
</dbReference>
<keyword evidence="2" id="KW-0812">Transmembrane</keyword>
<dbReference type="InterPro" id="IPR027065">
    <property type="entry name" value="Lon_Prtase"/>
</dbReference>
<dbReference type="GO" id="GO:0004252">
    <property type="term" value="F:serine-type endopeptidase activity"/>
    <property type="evidence" value="ECO:0007669"/>
    <property type="project" value="InterPro"/>
</dbReference>
<dbReference type="eggNOG" id="arCOG01937">
    <property type="taxonomic scope" value="Archaea"/>
</dbReference>
<dbReference type="GO" id="GO:0016020">
    <property type="term" value="C:membrane"/>
    <property type="evidence" value="ECO:0007669"/>
    <property type="project" value="UniProtKB-SubCell"/>
</dbReference>
<reference evidence="4 5" key="1">
    <citation type="journal article" date="2011" name="Stand. Genomic Sci.">
        <title>Complete genome sequence of the hyperthermophilic chemolithoautotroph Pyrolobus fumarii type strain (1A).</title>
        <authorList>
            <person name="Anderson I."/>
            <person name="Goker M."/>
            <person name="Nolan M."/>
            <person name="Lucas S."/>
            <person name="Hammon N."/>
            <person name="Deshpande S."/>
            <person name="Cheng J.F."/>
            <person name="Tapia R."/>
            <person name="Han C."/>
            <person name="Goodwin L."/>
            <person name="Pitluck S."/>
            <person name="Huntemann M."/>
            <person name="Liolios K."/>
            <person name="Ivanova N."/>
            <person name="Pagani I."/>
            <person name="Mavromatis K."/>
            <person name="Ovchinikova G."/>
            <person name="Pati A."/>
            <person name="Chen A."/>
            <person name="Palaniappan K."/>
            <person name="Land M."/>
            <person name="Hauser L."/>
            <person name="Brambilla E.M."/>
            <person name="Huber H."/>
            <person name="Yasawong M."/>
            <person name="Rohde M."/>
            <person name="Spring S."/>
            <person name="Abt B."/>
            <person name="Sikorski J."/>
            <person name="Wirth R."/>
            <person name="Detter J.C."/>
            <person name="Woyke T."/>
            <person name="Bristow J."/>
            <person name="Eisen J.A."/>
            <person name="Markowitz V."/>
            <person name="Hugenholtz P."/>
            <person name="Kyrpides N.C."/>
            <person name="Klenk H.P."/>
            <person name="Lapidus A."/>
        </authorList>
    </citation>
    <scope>NUCLEOTIDE SEQUENCE [LARGE SCALE GENOMIC DNA]</scope>
    <source>
        <strain evidence="5">DSM 11204 / 1A</strain>
    </source>
</reference>
<dbReference type="SUPFAM" id="SSF54211">
    <property type="entry name" value="Ribosomal protein S5 domain 2-like"/>
    <property type="match status" value="1"/>
</dbReference>
<keyword evidence="5" id="KW-1185">Reference proteome</keyword>
<protein>
    <submittedName>
        <fullName evidence="4">Serine protease</fullName>
    </submittedName>
</protein>
<feature type="transmembrane region" description="Helical" evidence="2">
    <location>
        <begin position="645"/>
        <end position="667"/>
    </location>
</feature>
<keyword evidence="4" id="KW-0645">Protease</keyword>
<keyword evidence="2" id="KW-1133">Transmembrane helix</keyword>
<dbReference type="Pfam" id="PF05362">
    <property type="entry name" value="Lon_C"/>
    <property type="match status" value="1"/>
</dbReference>
<dbReference type="Gene3D" id="3.30.230.10">
    <property type="match status" value="1"/>
</dbReference>
<dbReference type="GO" id="GO:0004176">
    <property type="term" value="F:ATP-dependent peptidase activity"/>
    <property type="evidence" value="ECO:0007669"/>
    <property type="project" value="InterPro"/>
</dbReference>
<dbReference type="InterPro" id="IPR014721">
    <property type="entry name" value="Ribsml_uS5_D2-typ_fold_subgr"/>
</dbReference>
<evidence type="ECO:0000313" key="4">
    <source>
        <dbReference type="EMBL" id="AEM38280.1"/>
    </source>
</evidence>
<dbReference type="InParanoid" id="G0EG32"/>
<dbReference type="KEGG" id="pfm:Pyrfu_0409"/>
<comment type="subcellular location">
    <subcellularLocation>
        <location evidence="1">Membrane</location>
        <topology evidence="1">Multi-pass membrane protein</topology>
    </subcellularLocation>
</comment>
<organism evidence="4 5">
    <name type="scientific">Pyrolobus fumarii (strain DSM 11204 / 1A)</name>
    <dbReference type="NCBI Taxonomy" id="694429"/>
    <lineage>
        <taxon>Archaea</taxon>
        <taxon>Thermoproteota</taxon>
        <taxon>Thermoprotei</taxon>
        <taxon>Desulfurococcales</taxon>
        <taxon>Pyrodictiaceae</taxon>
        <taxon>Pyrolobus</taxon>
    </lineage>
</organism>
<feature type="domain" description="Lon proteolytic" evidence="3">
    <location>
        <begin position="106"/>
        <end position="170"/>
    </location>
</feature>
<dbReference type="PANTHER" id="PTHR10046">
    <property type="entry name" value="ATP DEPENDENT LON PROTEASE FAMILY MEMBER"/>
    <property type="match status" value="1"/>
</dbReference>
<evidence type="ECO:0000259" key="3">
    <source>
        <dbReference type="Pfam" id="PF05362"/>
    </source>
</evidence>
<dbReference type="GO" id="GO:0005524">
    <property type="term" value="F:ATP binding"/>
    <property type="evidence" value="ECO:0007669"/>
    <property type="project" value="InterPro"/>
</dbReference>
<dbReference type="AlphaFoldDB" id="G0EG32"/>
<dbReference type="HOGENOM" id="CLU_493163_0_0_2"/>
<dbReference type="InterPro" id="IPR008269">
    <property type="entry name" value="Lon_proteolytic"/>
</dbReference>
<dbReference type="PRINTS" id="PR00830">
    <property type="entry name" value="ENDOLAPTASE"/>
</dbReference>
<dbReference type="SMR" id="G0EG32"/>
<name>G0EG32_PYRF1</name>